<sequence>MITIQPSFITSPSTLFHRRSIKSQRHNKPMLSRCCLVEKHAQKLKEAQRSFMVATRKERMLTCPVETLVMIDAVQRLGIDYHFQENIDGVLSDEFSIAAKMAAGGSSHGLFEVSLNFRLMRQQGYRIPSDVFGKFKNGEGKFNPNLSQDVKVMMEVFEASQWITPGENILREAREFSSHWLRSWIATRSPSPNLSVGNGFLLEELATTTETVANTLKHPCRRSIPRLAIKDYLSSFAARTSSNDKYLKHHYVETLKDFAKLDFNMNQATHQEELFKISKWWNEIGLAVNHGRDRLQVEAYLWPMSTLAGPGFSEYRIDLAKIASFVYLIDDIFDIYGSSLEELTLFTQAVTRWDIRIAEKLPDYMRKCFMALYHVINQIGYDVHKKHGYNSIHSLQRGWAKLVEAFLVEAKWMRNGTCPASEDYLKNGIVSSGVQLVLLHFFFLLGQGITKQNVSLVDGDNPPLISPVAKILRLSDDLSSTYDEHVGYDASYVDCYLKENPGLSVREAREHVMDMIEETWEQLNHESLATTFPVVFARAVVDSARMVPFVYGNDGSFHDDNEHNSSSSVPCLQDRIKSLLFESIPI</sequence>
<feature type="domain" description="Terpene synthase N-terminal" evidence="5">
    <location>
        <begin position="28"/>
        <end position="189"/>
    </location>
</feature>
<dbReference type="InterPro" id="IPR008930">
    <property type="entry name" value="Terpenoid_cyclase/PrenylTrfase"/>
</dbReference>
<dbReference type="InterPro" id="IPR034741">
    <property type="entry name" value="Terpene_cyclase-like_1_C"/>
</dbReference>
<dbReference type="InterPro" id="IPR036965">
    <property type="entry name" value="Terpene_synth_N_sf"/>
</dbReference>
<dbReference type="PANTHER" id="PTHR31225:SF0">
    <property type="entry name" value="S-(+)-LINALOOL SYNTHASE, CHLOROPLASTIC"/>
    <property type="match status" value="1"/>
</dbReference>
<dbReference type="SUPFAM" id="SSF48239">
    <property type="entry name" value="Terpenoid cyclases/Protein prenyltransferases"/>
    <property type="match status" value="1"/>
</dbReference>
<proteinExistence type="predicted"/>
<dbReference type="SFLD" id="SFLDG01019">
    <property type="entry name" value="Terpene_Cyclase_Like_1_C_Termi"/>
    <property type="match status" value="1"/>
</dbReference>
<dbReference type="Pfam" id="PF03936">
    <property type="entry name" value="Terpene_synth_C"/>
    <property type="match status" value="1"/>
</dbReference>
<dbReference type="InterPro" id="IPR008949">
    <property type="entry name" value="Isoprenoid_synthase_dom_sf"/>
</dbReference>
<comment type="cofactor">
    <cofactor evidence="1">
        <name>Mg(2+)</name>
        <dbReference type="ChEBI" id="CHEBI:18420"/>
    </cofactor>
</comment>
<gene>
    <name evidence="7" type="ORF">LTRI10_LOCUS14574</name>
</gene>
<evidence type="ECO:0000313" key="7">
    <source>
        <dbReference type="EMBL" id="CAL1372578.1"/>
    </source>
</evidence>
<evidence type="ECO:0000256" key="1">
    <source>
        <dbReference type="ARBA" id="ARBA00001946"/>
    </source>
</evidence>
<keyword evidence="8" id="KW-1185">Reference proteome</keyword>
<dbReference type="CDD" id="cd00684">
    <property type="entry name" value="Terpene_cyclase_plant_C1"/>
    <property type="match status" value="1"/>
</dbReference>
<name>A0AAV2DFB4_9ROSI</name>
<organism evidence="7 8">
    <name type="scientific">Linum trigynum</name>
    <dbReference type="NCBI Taxonomy" id="586398"/>
    <lineage>
        <taxon>Eukaryota</taxon>
        <taxon>Viridiplantae</taxon>
        <taxon>Streptophyta</taxon>
        <taxon>Embryophyta</taxon>
        <taxon>Tracheophyta</taxon>
        <taxon>Spermatophyta</taxon>
        <taxon>Magnoliopsida</taxon>
        <taxon>eudicotyledons</taxon>
        <taxon>Gunneridae</taxon>
        <taxon>Pentapetalae</taxon>
        <taxon>rosids</taxon>
        <taxon>fabids</taxon>
        <taxon>Malpighiales</taxon>
        <taxon>Linaceae</taxon>
        <taxon>Linum</taxon>
    </lineage>
</organism>
<dbReference type="InterPro" id="IPR001906">
    <property type="entry name" value="Terpene_synth_N"/>
</dbReference>
<dbReference type="Pfam" id="PF01397">
    <property type="entry name" value="Terpene_synth"/>
    <property type="match status" value="1"/>
</dbReference>
<keyword evidence="3" id="KW-0460">Magnesium</keyword>
<dbReference type="SFLD" id="SFLDS00005">
    <property type="entry name" value="Isoprenoid_Synthase_Type_I"/>
    <property type="match status" value="1"/>
</dbReference>
<dbReference type="GO" id="GO:0016102">
    <property type="term" value="P:diterpenoid biosynthetic process"/>
    <property type="evidence" value="ECO:0007669"/>
    <property type="project" value="InterPro"/>
</dbReference>
<dbReference type="InterPro" id="IPR005630">
    <property type="entry name" value="Terpene_synthase_metal-bd"/>
</dbReference>
<dbReference type="EMBL" id="OZ034815">
    <property type="protein sequence ID" value="CAL1372578.1"/>
    <property type="molecule type" value="Genomic_DNA"/>
</dbReference>
<dbReference type="InterPro" id="IPR044814">
    <property type="entry name" value="Terpene_cyclase_plant_C1"/>
</dbReference>
<dbReference type="GO" id="GO:0120251">
    <property type="term" value="P:hydrocarbon biosynthetic process"/>
    <property type="evidence" value="ECO:0007669"/>
    <property type="project" value="UniProtKB-ARBA"/>
</dbReference>
<dbReference type="SUPFAM" id="SSF48576">
    <property type="entry name" value="Terpenoid synthases"/>
    <property type="match status" value="1"/>
</dbReference>
<dbReference type="AlphaFoldDB" id="A0AAV2DFB4"/>
<dbReference type="Gene3D" id="1.10.600.10">
    <property type="entry name" value="Farnesyl Diphosphate Synthase"/>
    <property type="match status" value="1"/>
</dbReference>
<dbReference type="GO" id="GO:0010333">
    <property type="term" value="F:terpene synthase activity"/>
    <property type="evidence" value="ECO:0007669"/>
    <property type="project" value="InterPro"/>
</dbReference>
<evidence type="ECO:0000313" key="8">
    <source>
        <dbReference type="Proteomes" id="UP001497516"/>
    </source>
</evidence>
<evidence type="ECO:0000259" key="5">
    <source>
        <dbReference type="Pfam" id="PF01397"/>
    </source>
</evidence>
<feature type="domain" description="Terpene synthase metal-binding" evidence="6">
    <location>
        <begin position="290"/>
        <end position="521"/>
    </location>
</feature>
<protein>
    <submittedName>
        <fullName evidence="7">Uncharacterized protein</fullName>
    </submittedName>
</protein>
<evidence type="ECO:0000259" key="6">
    <source>
        <dbReference type="Pfam" id="PF03936"/>
    </source>
</evidence>
<keyword evidence="2" id="KW-0479">Metal-binding</keyword>
<evidence type="ECO:0000256" key="2">
    <source>
        <dbReference type="ARBA" id="ARBA00022723"/>
    </source>
</evidence>
<keyword evidence="4" id="KW-0456">Lyase</keyword>
<reference evidence="7 8" key="1">
    <citation type="submission" date="2024-04" db="EMBL/GenBank/DDBJ databases">
        <authorList>
            <person name="Fracassetti M."/>
        </authorList>
    </citation>
    <scope>NUCLEOTIDE SEQUENCE [LARGE SCALE GENOMIC DNA]</scope>
</reference>
<evidence type="ECO:0000256" key="3">
    <source>
        <dbReference type="ARBA" id="ARBA00022842"/>
    </source>
</evidence>
<dbReference type="InterPro" id="IPR050148">
    <property type="entry name" value="Terpene_synthase-like"/>
</dbReference>
<accession>A0AAV2DFB4</accession>
<dbReference type="Gene3D" id="1.50.10.130">
    <property type="entry name" value="Terpene synthase, N-terminal domain"/>
    <property type="match status" value="1"/>
</dbReference>
<dbReference type="GO" id="GO:0000287">
    <property type="term" value="F:magnesium ion binding"/>
    <property type="evidence" value="ECO:0007669"/>
    <property type="project" value="InterPro"/>
</dbReference>
<evidence type="ECO:0000256" key="4">
    <source>
        <dbReference type="ARBA" id="ARBA00023239"/>
    </source>
</evidence>
<dbReference type="Proteomes" id="UP001497516">
    <property type="component" value="Chromosome 2"/>
</dbReference>
<dbReference type="PANTHER" id="PTHR31225">
    <property type="entry name" value="OS04G0344100 PROTEIN-RELATED"/>
    <property type="match status" value="1"/>
</dbReference>